<evidence type="ECO:0000313" key="5">
    <source>
        <dbReference type="Proteomes" id="UP000175989"/>
    </source>
</evidence>
<accession>A0A1E7WH01</accession>
<keyword evidence="5" id="KW-1185">Reference proteome</keyword>
<dbReference type="Gene3D" id="2.120.10.30">
    <property type="entry name" value="TolB, C-terminal domain"/>
    <property type="match status" value="1"/>
</dbReference>
<organism evidence="4 5">
    <name type="scientific">Duganella phyllosphaerae</name>
    <dbReference type="NCBI Taxonomy" id="762836"/>
    <lineage>
        <taxon>Bacteria</taxon>
        <taxon>Pseudomonadati</taxon>
        <taxon>Pseudomonadota</taxon>
        <taxon>Betaproteobacteria</taxon>
        <taxon>Burkholderiales</taxon>
        <taxon>Oxalobacteraceae</taxon>
        <taxon>Telluria group</taxon>
        <taxon>Duganella</taxon>
    </lineage>
</organism>
<feature type="compositionally biased region" description="Basic and acidic residues" evidence="1">
    <location>
        <begin position="360"/>
        <end position="371"/>
    </location>
</feature>
<evidence type="ECO:0000256" key="1">
    <source>
        <dbReference type="SAM" id="MobiDB-lite"/>
    </source>
</evidence>
<dbReference type="InterPro" id="IPR011041">
    <property type="entry name" value="Quinoprot_gluc/sorb_DH_b-prop"/>
</dbReference>
<dbReference type="InterPro" id="IPR012938">
    <property type="entry name" value="Glc/Sorbosone_DH"/>
</dbReference>
<dbReference type="RefSeq" id="WP_084640766.1">
    <property type="nucleotide sequence ID" value="NZ_LROM01000094.1"/>
</dbReference>
<feature type="domain" description="Glucose/Sorbosone dehydrogenase" evidence="3">
    <location>
        <begin position="72"/>
        <end position="360"/>
    </location>
</feature>
<protein>
    <submittedName>
        <fullName evidence="4">Quinoprotein glucose dehydrogenase B</fullName>
        <ecNumber evidence="4">1.1.5.2</ecNumber>
    </submittedName>
</protein>
<gene>
    <name evidence="4" type="primary">gdhB_2</name>
    <name evidence="4" type="ORF">DUPY_34370</name>
</gene>
<reference evidence="5" key="1">
    <citation type="journal article" date="2016" name="Front. Microbiol.">
        <title>Molecular Keys to the Janthinobacterium and Duganella spp. Interaction with the Plant Pathogen Fusarium graminearum.</title>
        <authorList>
            <person name="Haack F.S."/>
            <person name="Poehlein A."/>
            <person name="Kroger C."/>
            <person name="Voigt C.A."/>
            <person name="Piepenbring M."/>
            <person name="Bode H.B."/>
            <person name="Daniel R."/>
            <person name="Schafer W."/>
            <person name="Streit W.R."/>
        </authorList>
    </citation>
    <scope>NUCLEOTIDE SEQUENCE [LARGE SCALE GENOMIC DNA]</scope>
    <source>
        <strain evidence="5">T54</strain>
    </source>
</reference>
<feature type="signal peptide" evidence="2">
    <location>
        <begin position="1"/>
        <end position="21"/>
    </location>
</feature>
<sequence length="377" mass="39171">MTRTTAAVRPASLAAHGGKLAFTLAVALGLAACGGSSDDTVVVVNPPANPGNPGNPGTPTAPTAPTVVASGLRAPWSIAFYKGTPLVSERDTDRIVAVGSNGAVSEVAVIAGVNGSGEGGLLGIAVRDDYLYVYFTAGSQNRIVRYPLSGDGAGIRLGAVQSVLNGIPAASTHNGGRIAFGPDGMLYATAGDAANTARAQDMASLGGKILRMTPEGAVPRDNPFPGSYVYSLGHRNPQGIAWAADGAMYASEFGQNTWDELNRITAGANYGWPVVEGIATDSRYTNPLQQWSTSTASPSGMAIRGSSIYIANLRGERLRQIPLAKPSTSVDRYPGEYGRLRDVVVSPEGLLWMMTNNTDSRGEPRPGDDRIVSIPLQ</sequence>
<keyword evidence="4" id="KW-0560">Oxidoreductase</keyword>
<dbReference type="EC" id="1.1.5.2" evidence="4"/>
<dbReference type="PATRIC" id="fig|762836.4.peg.3537"/>
<dbReference type="EMBL" id="LROM01000094">
    <property type="protein sequence ID" value="OEZ97811.1"/>
    <property type="molecule type" value="Genomic_DNA"/>
</dbReference>
<dbReference type="PANTHER" id="PTHR19328:SF13">
    <property type="entry name" value="HIPL1 PROTEIN"/>
    <property type="match status" value="1"/>
</dbReference>
<dbReference type="PROSITE" id="PS51257">
    <property type="entry name" value="PROKAR_LIPOPROTEIN"/>
    <property type="match status" value="1"/>
</dbReference>
<evidence type="ECO:0000259" key="3">
    <source>
        <dbReference type="Pfam" id="PF07995"/>
    </source>
</evidence>
<keyword evidence="2" id="KW-0732">Signal</keyword>
<dbReference type="AlphaFoldDB" id="A0A1E7WH01"/>
<feature type="region of interest" description="Disordered" evidence="1">
    <location>
        <begin position="355"/>
        <end position="377"/>
    </location>
</feature>
<dbReference type="Proteomes" id="UP000175989">
    <property type="component" value="Unassembled WGS sequence"/>
</dbReference>
<dbReference type="GO" id="GO:0008876">
    <property type="term" value="F:quinoprotein glucose dehydrogenase activity"/>
    <property type="evidence" value="ECO:0007669"/>
    <property type="project" value="UniProtKB-EC"/>
</dbReference>
<name>A0A1E7WH01_9BURK</name>
<proteinExistence type="predicted"/>
<dbReference type="Pfam" id="PF07995">
    <property type="entry name" value="GSDH"/>
    <property type="match status" value="1"/>
</dbReference>
<dbReference type="PANTHER" id="PTHR19328">
    <property type="entry name" value="HEDGEHOG-INTERACTING PROTEIN"/>
    <property type="match status" value="1"/>
</dbReference>
<evidence type="ECO:0000313" key="4">
    <source>
        <dbReference type="EMBL" id="OEZ97811.1"/>
    </source>
</evidence>
<dbReference type="InterPro" id="IPR011042">
    <property type="entry name" value="6-blade_b-propeller_TolB-like"/>
</dbReference>
<dbReference type="SUPFAM" id="SSF50952">
    <property type="entry name" value="Soluble quinoprotein glucose dehydrogenase"/>
    <property type="match status" value="1"/>
</dbReference>
<evidence type="ECO:0000256" key="2">
    <source>
        <dbReference type="SAM" id="SignalP"/>
    </source>
</evidence>
<dbReference type="OrthoDB" id="9770043at2"/>
<feature type="chain" id="PRO_5009207021" evidence="2">
    <location>
        <begin position="22"/>
        <end position="377"/>
    </location>
</feature>
<comment type="caution">
    <text evidence="4">The sequence shown here is derived from an EMBL/GenBank/DDBJ whole genome shotgun (WGS) entry which is preliminary data.</text>
</comment>